<protein>
    <submittedName>
        <fullName evidence="1">Uncharacterized protein</fullName>
    </submittedName>
</protein>
<organism evidence="1 2">
    <name type="scientific">Phyllosticta capitalensis</name>
    <dbReference type="NCBI Taxonomy" id="121624"/>
    <lineage>
        <taxon>Eukaryota</taxon>
        <taxon>Fungi</taxon>
        <taxon>Dikarya</taxon>
        <taxon>Ascomycota</taxon>
        <taxon>Pezizomycotina</taxon>
        <taxon>Dothideomycetes</taxon>
        <taxon>Dothideomycetes incertae sedis</taxon>
        <taxon>Botryosphaeriales</taxon>
        <taxon>Phyllostictaceae</taxon>
        <taxon>Phyllosticta</taxon>
    </lineage>
</organism>
<accession>A0ABR1YUX9</accession>
<proteinExistence type="predicted"/>
<keyword evidence="2" id="KW-1185">Reference proteome</keyword>
<reference evidence="1 2" key="1">
    <citation type="submission" date="2024-04" db="EMBL/GenBank/DDBJ databases">
        <title>Phyllosticta paracitricarpa is synonymous to the EU quarantine fungus P. citricarpa based on phylogenomic analyses.</title>
        <authorList>
            <consortium name="Lawrence Berkeley National Laboratory"/>
            <person name="Van Ingen-Buijs V.A."/>
            <person name="Van Westerhoven A.C."/>
            <person name="Haridas S."/>
            <person name="Skiadas P."/>
            <person name="Martin F."/>
            <person name="Groenewald J.Z."/>
            <person name="Crous P.W."/>
            <person name="Seidl M.F."/>
        </authorList>
    </citation>
    <scope>NUCLEOTIDE SEQUENCE [LARGE SCALE GENOMIC DNA]</scope>
    <source>
        <strain evidence="1 2">CBS 123374</strain>
    </source>
</reference>
<dbReference type="Proteomes" id="UP001492380">
    <property type="component" value="Unassembled WGS sequence"/>
</dbReference>
<gene>
    <name evidence="1" type="ORF">HDK90DRAFT_483595</name>
</gene>
<evidence type="ECO:0000313" key="1">
    <source>
        <dbReference type="EMBL" id="KAK8238584.1"/>
    </source>
</evidence>
<comment type="caution">
    <text evidence="1">The sequence shown here is derived from an EMBL/GenBank/DDBJ whole genome shotgun (WGS) entry which is preliminary data.</text>
</comment>
<dbReference type="EMBL" id="JBBWRZ010000004">
    <property type="protein sequence ID" value="KAK8238584.1"/>
    <property type="molecule type" value="Genomic_DNA"/>
</dbReference>
<name>A0ABR1YUX9_9PEZI</name>
<sequence length="426" mass="49052">MKDQLCVTCPELQSLRDAMSARKATLIDMRSTSALRREGMSQDRWEQLLSAEYQPQTRALLDALEADIAYFRKLLNRMVKDYADGRLILPSRKFWRYYVWGRDRIHNEISGTRADILVLRLRAGPLEEDFVSAFRDKQNVAPEDWTYTDQRIPLYRTAEFDRNEGAPGWSDNGKDVTKLEDTSVRHLVPTCLSEQHAQHLFGERTTHIRSARNAVPGLKIEVGAGLLAPAIASQDKWKVWDIDEYERLHAPSSSVEQWMYKNLSTAFEEDGLAREEGPILFLKEFGTSDLPARPDRRYAYFHLLLNFLKEERYQDSDDYPRSSIIIQEMMEEERWGLPAPLMRKSTIVKMAQTIAFIDDPSWFKAGFDNTANSPQDADTINELDMLVVNIIEEHLFPSPQVAMTGGLNARPVGLEESDMIAEMQRR</sequence>
<evidence type="ECO:0000313" key="2">
    <source>
        <dbReference type="Proteomes" id="UP001492380"/>
    </source>
</evidence>